<comment type="pathway">
    <text evidence="1">Protein modification; protein lipoylation via exogenous pathway; protein N(6)-(lipoyl)lysine from lipoate: step 2/2.</text>
</comment>
<dbReference type="SUPFAM" id="SSF55681">
    <property type="entry name" value="Class II aaRS and biotin synthetases"/>
    <property type="match status" value="1"/>
</dbReference>
<evidence type="ECO:0000313" key="9">
    <source>
        <dbReference type="EMBL" id="PAK21174.1"/>
    </source>
</evidence>
<gene>
    <name evidence="9" type="ORF">CJJ23_03475</name>
</gene>
<evidence type="ECO:0000259" key="8">
    <source>
        <dbReference type="PROSITE" id="PS51733"/>
    </source>
</evidence>
<organism evidence="9 10">
    <name type="scientific">Mycoplasmopsis agassizii</name>
    <dbReference type="NCBI Taxonomy" id="33922"/>
    <lineage>
        <taxon>Bacteria</taxon>
        <taxon>Bacillati</taxon>
        <taxon>Mycoplasmatota</taxon>
        <taxon>Mycoplasmoidales</taxon>
        <taxon>Metamycoplasmataceae</taxon>
        <taxon>Mycoplasmopsis</taxon>
    </lineage>
</organism>
<dbReference type="GO" id="GO:0009249">
    <property type="term" value="P:protein lipoylation"/>
    <property type="evidence" value="ECO:0007669"/>
    <property type="project" value="InterPro"/>
</dbReference>
<dbReference type="InterPro" id="IPR004143">
    <property type="entry name" value="BPL_LPL_catalytic"/>
</dbReference>
<evidence type="ECO:0000313" key="10">
    <source>
        <dbReference type="Proteomes" id="UP000216943"/>
    </source>
</evidence>
<comment type="caution">
    <text evidence="9">The sequence shown here is derived from an EMBL/GenBank/DDBJ whole genome shotgun (WGS) entry which is preliminary data.</text>
</comment>
<dbReference type="RefSeq" id="WP_095334972.1">
    <property type="nucleotide sequence ID" value="NZ_NQNY01000011.1"/>
</dbReference>
<dbReference type="PROSITE" id="PS51733">
    <property type="entry name" value="BPL_LPL_CATALYTIC"/>
    <property type="match status" value="1"/>
</dbReference>
<dbReference type="OrthoDB" id="9788148at2"/>
<dbReference type="GO" id="GO:0005737">
    <property type="term" value="C:cytoplasm"/>
    <property type="evidence" value="ECO:0007669"/>
    <property type="project" value="TreeGrafter"/>
</dbReference>
<feature type="domain" description="BPL/LPL catalytic" evidence="8">
    <location>
        <begin position="29"/>
        <end position="212"/>
    </location>
</feature>
<evidence type="ECO:0000256" key="6">
    <source>
        <dbReference type="ARBA" id="ARBA00022840"/>
    </source>
</evidence>
<comment type="catalytic activity">
    <reaction evidence="7">
        <text>L-lysyl-[lipoyl-carrier protein] + (R)-lipoate + ATP = N(6)-[(R)-lipoyl]-L-lysyl-[lipoyl-carrier protein] + AMP + diphosphate + H(+)</text>
        <dbReference type="Rhea" id="RHEA:49288"/>
        <dbReference type="Rhea" id="RHEA-COMP:10500"/>
        <dbReference type="Rhea" id="RHEA-COMP:10502"/>
        <dbReference type="ChEBI" id="CHEBI:15378"/>
        <dbReference type="ChEBI" id="CHEBI:29969"/>
        <dbReference type="ChEBI" id="CHEBI:30616"/>
        <dbReference type="ChEBI" id="CHEBI:33019"/>
        <dbReference type="ChEBI" id="CHEBI:83088"/>
        <dbReference type="ChEBI" id="CHEBI:83099"/>
        <dbReference type="ChEBI" id="CHEBI:456215"/>
        <dbReference type="EC" id="6.3.1.20"/>
    </reaction>
</comment>
<keyword evidence="5" id="KW-0547">Nucleotide-binding</keyword>
<dbReference type="Proteomes" id="UP000216943">
    <property type="component" value="Unassembled WGS sequence"/>
</dbReference>
<sequence>MKNVKWLLIDSTDPFVNLTLEELILRDPEIKDDVVFFYQNDHTVFIGRNQNAYQEVNLDYAHENDVKIFRRISGGGAVYQDMGNINFSYITHSKGNYETFLKPVVGFLESLGLEVAYKGRNDLSVNGFKVSGNAQYATPSRMVHHGTILININLDVMQKVLRVNPLKLKSKGIKSISQRVASINSLLKKPMEVSEFKKQLVNWFIEKYNAQKFEIPYERYALKWASLAAEKSSHQWIYGKSPLFEVSNEDKFEGGIMKVNYTVKNSRFENFKFEGDYLSQTDTEDISSALIGVEYNRNKIYETLAKFKYSDYFGTITLEEIIDLIMGKKEV</sequence>
<dbReference type="InterPro" id="IPR019491">
    <property type="entry name" value="Lipoate_protein_ligase_C"/>
</dbReference>
<dbReference type="PANTHER" id="PTHR12561:SF3">
    <property type="entry name" value="LIPOYLTRANSFERASE 1, MITOCHONDRIAL"/>
    <property type="match status" value="1"/>
</dbReference>
<evidence type="ECO:0000256" key="5">
    <source>
        <dbReference type="ARBA" id="ARBA00022741"/>
    </source>
</evidence>
<dbReference type="InterPro" id="IPR045864">
    <property type="entry name" value="aa-tRNA-synth_II/BPL/LPL"/>
</dbReference>
<dbReference type="GO" id="GO:0016979">
    <property type="term" value="F:lipoate-protein ligase activity"/>
    <property type="evidence" value="ECO:0007669"/>
    <property type="project" value="UniProtKB-EC"/>
</dbReference>
<dbReference type="GO" id="GO:0005524">
    <property type="term" value="F:ATP binding"/>
    <property type="evidence" value="ECO:0007669"/>
    <property type="project" value="UniProtKB-KW"/>
</dbReference>
<dbReference type="SUPFAM" id="SSF82649">
    <property type="entry name" value="SufE/NifU"/>
    <property type="match status" value="1"/>
</dbReference>
<evidence type="ECO:0000256" key="7">
    <source>
        <dbReference type="ARBA" id="ARBA00048037"/>
    </source>
</evidence>
<dbReference type="Pfam" id="PF21948">
    <property type="entry name" value="LplA-B_cat"/>
    <property type="match status" value="1"/>
</dbReference>
<dbReference type="Gene3D" id="3.30.390.50">
    <property type="entry name" value="CO dehydrogenase flavoprotein, C-terminal domain"/>
    <property type="match status" value="1"/>
</dbReference>
<dbReference type="GO" id="GO:0017118">
    <property type="term" value="F:lipoyltransferase activity"/>
    <property type="evidence" value="ECO:0007669"/>
    <property type="project" value="TreeGrafter"/>
</dbReference>
<dbReference type="InterPro" id="IPR004562">
    <property type="entry name" value="LipoylTrfase_LipoateP_Ligase"/>
</dbReference>
<evidence type="ECO:0000256" key="1">
    <source>
        <dbReference type="ARBA" id="ARBA00005085"/>
    </source>
</evidence>
<dbReference type="Gene3D" id="3.30.930.10">
    <property type="entry name" value="Bira Bifunctional Protein, Domain 2"/>
    <property type="match status" value="1"/>
</dbReference>
<name>A0A269TIA3_9BACT</name>
<dbReference type="UniPathway" id="UPA00537">
    <property type="reaction ID" value="UER00594"/>
</dbReference>
<dbReference type="EC" id="6.3.1.20" evidence="3"/>
<dbReference type="EMBL" id="NQNY01000011">
    <property type="protein sequence ID" value="PAK21174.1"/>
    <property type="molecule type" value="Genomic_DNA"/>
</dbReference>
<evidence type="ECO:0000256" key="3">
    <source>
        <dbReference type="ARBA" id="ARBA00012367"/>
    </source>
</evidence>
<comment type="pathway">
    <text evidence="2">Protein modification; protein lipoylation via exogenous pathway; protein N(6)-(lipoyl)lysine from lipoate: step 1/2.</text>
</comment>
<evidence type="ECO:0000256" key="4">
    <source>
        <dbReference type="ARBA" id="ARBA00022598"/>
    </source>
</evidence>
<protein>
    <recommendedName>
        <fullName evidence="3">lipoate--protein ligase</fullName>
        <ecNumber evidence="3">6.3.1.20</ecNumber>
    </recommendedName>
</protein>
<dbReference type="PANTHER" id="PTHR12561">
    <property type="entry name" value="LIPOATE-PROTEIN LIGASE"/>
    <property type="match status" value="1"/>
</dbReference>
<keyword evidence="6" id="KW-0067">ATP-binding</keyword>
<dbReference type="NCBIfam" id="TIGR00545">
    <property type="entry name" value="lipoyltrans"/>
    <property type="match status" value="1"/>
</dbReference>
<accession>A0A269TIA3</accession>
<dbReference type="AlphaFoldDB" id="A0A269TIA3"/>
<proteinExistence type="predicted"/>
<reference evidence="10" key="1">
    <citation type="submission" date="2017-08" db="EMBL/GenBank/DDBJ databases">
        <authorList>
            <person name="Alvarez-Ponce D."/>
            <person name="Weitzman C.L."/>
            <person name="Tillett R.L."/>
            <person name="Sandmeier F.C."/>
            <person name="Tracy C.R."/>
        </authorList>
    </citation>
    <scope>NUCLEOTIDE SEQUENCE [LARGE SCALE GENOMIC DNA]</scope>
    <source>
        <strain evidence="10">723</strain>
    </source>
</reference>
<dbReference type="Pfam" id="PF10437">
    <property type="entry name" value="Lip_prot_lig_C"/>
    <property type="match status" value="1"/>
</dbReference>
<dbReference type="CDD" id="cd16443">
    <property type="entry name" value="LplA"/>
    <property type="match status" value="1"/>
</dbReference>
<evidence type="ECO:0000256" key="2">
    <source>
        <dbReference type="ARBA" id="ARBA00005124"/>
    </source>
</evidence>
<keyword evidence="4" id="KW-0436">Ligase</keyword>